<dbReference type="AlphaFoldDB" id="K3YB97"/>
<dbReference type="Proteomes" id="UP000004995">
    <property type="component" value="Unassembled WGS sequence"/>
</dbReference>
<keyword evidence="2" id="KW-1185">Reference proteome</keyword>
<dbReference type="EnsemblPlants" id="KQK97048">
    <property type="protein sequence ID" value="KQK97048"/>
    <property type="gene ID" value="SETIT_011491mg"/>
</dbReference>
<name>K3YB97_SETIT</name>
<dbReference type="EMBL" id="AGNK02004318">
    <property type="status" value="NOT_ANNOTATED_CDS"/>
    <property type="molecule type" value="Genomic_DNA"/>
</dbReference>
<dbReference type="InParanoid" id="K3YB97"/>
<reference evidence="1" key="2">
    <citation type="submission" date="2018-08" db="UniProtKB">
        <authorList>
            <consortium name="EnsemblPlants"/>
        </authorList>
    </citation>
    <scope>IDENTIFICATION</scope>
    <source>
        <strain evidence="1">Yugu1</strain>
    </source>
</reference>
<evidence type="ECO:0000313" key="2">
    <source>
        <dbReference type="Proteomes" id="UP000004995"/>
    </source>
</evidence>
<sequence length="83" mass="9039">MEASSAHQNDVQEAHGLALKYVPCQAVGASRRLKNASTPGARRGEKKLFRLAAGCTASRRLRPPPLTLRLSLVASRRDCICRP</sequence>
<proteinExistence type="predicted"/>
<reference evidence="2" key="1">
    <citation type="journal article" date="2012" name="Nat. Biotechnol.">
        <title>Reference genome sequence of the model plant Setaria.</title>
        <authorList>
            <person name="Bennetzen J.L."/>
            <person name="Schmutz J."/>
            <person name="Wang H."/>
            <person name="Percifield R."/>
            <person name="Hawkins J."/>
            <person name="Pontaroli A.C."/>
            <person name="Estep M."/>
            <person name="Feng L."/>
            <person name="Vaughn J.N."/>
            <person name="Grimwood J."/>
            <person name="Jenkins J."/>
            <person name="Barry K."/>
            <person name="Lindquist E."/>
            <person name="Hellsten U."/>
            <person name="Deshpande S."/>
            <person name="Wang X."/>
            <person name="Wu X."/>
            <person name="Mitros T."/>
            <person name="Triplett J."/>
            <person name="Yang X."/>
            <person name="Ye C.Y."/>
            <person name="Mauro-Herrera M."/>
            <person name="Wang L."/>
            <person name="Li P."/>
            <person name="Sharma M."/>
            <person name="Sharma R."/>
            <person name="Ronald P.C."/>
            <person name="Panaud O."/>
            <person name="Kellogg E.A."/>
            <person name="Brutnell T.P."/>
            <person name="Doust A.N."/>
            <person name="Tuskan G.A."/>
            <person name="Rokhsar D."/>
            <person name="Devos K.M."/>
        </authorList>
    </citation>
    <scope>NUCLEOTIDE SEQUENCE [LARGE SCALE GENOMIC DNA]</scope>
    <source>
        <strain evidence="2">cv. Yugu1</strain>
    </source>
</reference>
<evidence type="ECO:0000313" key="1">
    <source>
        <dbReference type="EnsemblPlants" id="KQK97048"/>
    </source>
</evidence>
<dbReference type="HOGENOM" id="CLU_2546920_0_0_1"/>
<accession>K3YB97</accession>
<dbReference type="Gramene" id="KQK97048">
    <property type="protein sequence ID" value="KQK97048"/>
    <property type="gene ID" value="SETIT_011491mg"/>
</dbReference>
<protein>
    <submittedName>
        <fullName evidence="1">Uncharacterized protein</fullName>
    </submittedName>
</protein>
<organism evidence="1 2">
    <name type="scientific">Setaria italica</name>
    <name type="common">Foxtail millet</name>
    <name type="synonym">Panicum italicum</name>
    <dbReference type="NCBI Taxonomy" id="4555"/>
    <lineage>
        <taxon>Eukaryota</taxon>
        <taxon>Viridiplantae</taxon>
        <taxon>Streptophyta</taxon>
        <taxon>Embryophyta</taxon>
        <taxon>Tracheophyta</taxon>
        <taxon>Spermatophyta</taxon>
        <taxon>Magnoliopsida</taxon>
        <taxon>Liliopsida</taxon>
        <taxon>Poales</taxon>
        <taxon>Poaceae</taxon>
        <taxon>PACMAD clade</taxon>
        <taxon>Panicoideae</taxon>
        <taxon>Panicodae</taxon>
        <taxon>Paniceae</taxon>
        <taxon>Cenchrinae</taxon>
        <taxon>Setaria</taxon>
    </lineage>
</organism>